<dbReference type="EMBL" id="CACRZD030000004">
    <property type="protein sequence ID" value="CAA6659212.1"/>
    <property type="molecule type" value="Genomic_DNA"/>
</dbReference>
<reference evidence="1 2" key="1">
    <citation type="submission" date="2019-12" db="EMBL/GenBank/DDBJ databases">
        <authorList>
            <person name="Scholz U."/>
            <person name="Mascher M."/>
            <person name="Fiebig A."/>
        </authorList>
    </citation>
    <scope>NUCLEOTIDE SEQUENCE</scope>
</reference>
<keyword evidence="2" id="KW-1185">Reference proteome</keyword>
<name>A0A7I8IQ01_SPIIN</name>
<evidence type="ECO:0000313" key="2">
    <source>
        <dbReference type="Proteomes" id="UP001189122"/>
    </source>
</evidence>
<dbReference type="Proteomes" id="UP001189122">
    <property type="component" value="Unassembled WGS sequence"/>
</dbReference>
<accession>A0A7I8IQ01</accession>
<dbReference type="AlphaFoldDB" id="A0A7I8IQ01"/>
<protein>
    <submittedName>
        <fullName evidence="1">Uncharacterized protein</fullName>
    </submittedName>
</protein>
<evidence type="ECO:0000313" key="1">
    <source>
        <dbReference type="EMBL" id="CAA2619485.1"/>
    </source>
</evidence>
<organism evidence="1">
    <name type="scientific">Spirodela intermedia</name>
    <name type="common">Intermediate duckweed</name>
    <dbReference type="NCBI Taxonomy" id="51605"/>
    <lineage>
        <taxon>Eukaryota</taxon>
        <taxon>Viridiplantae</taxon>
        <taxon>Streptophyta</taxon>
        <taxon>Embryophyta</taxon>
        <taxon>Tracheophyta</taxon>
        <taxon>Spermatophyta</taxon>
        <taxon>Magnoliopsida</taxon>
        <taxon>Liliopsida</taxon>
        <taxon>Araceae</taxon>
        <taxon>Lemnoideae</taxon>
        <taxon>Spirodela</taxon>
    </lineage>
</organism>
<sequence>MSIGFWHGVSVLSNLCFNFKMHCLT</sequence>
<proteinExistence type="predicted"/>
<dbReference type="EMBL" id="LR743591">
    <property type="protein sequence ID" value="CAA2619485.1"/>
    <property type="molecule type" value="Genomic_DNA"/>
</dbReference>
<gene>
    <name evidence="1" type="ORF">SI7747_04005652</name>
</gene>